<dbReference type="InterPro" id="IPR021953">
    <property type="entry name" value="DUF3570"/>
</dbReference>
<accession>A0ABR6Y945</accession>
<gene>
    <name evidence="2" type="ORF">H8K55_06070</name>
</gene>
<evidence type="ECO:0000313" key="2">
    <source>
        <dbReference type="EMBL" id="MBC3873147.1"/>
    </source>
</evidence>
<protein>
    <submittedName>
        <fullName evidence="2">DUF3570 domain-containing protein</fullName>
    </submittedName>
</protein>
<dbReference type="EMBL" id="JACOGA010000004">
    <property type="protein sequence ID" value="MBC3873147.1"/>
    <property type="molecule type" value="Genomic_DNA"/>
</dbReference>
<keyword evidence="3" id="KW-1185">Reference proteome</keyword>
<dbReference type="Pfam" id="PF12094">
    <property type="entry name" value="DUF3570"/>
    <property type="match status" value="3"/>
</dbReference>
<comment type="caution">
    <text evidence="2">The sequence shown here is derived from an EMBL/GenBank/DDBJ whole genome shotgun (WGS) entry which is preliminary data.</text>
</comment>
<proteinExistence type="predicted"/>
<evidence type="ECO:0000256" key="1">
    <source>
        <dbReference type="SAM" id="SignalP"/>
    </source>
</evidence>
<dbReference type="Proteomes" id="UP000624279">
    <property type="component" value="Unassembled WGS sequence"/>
</dbReference>
<dbReference type="RefSeq" id="WP_186941174.1">
    <property type="nucleotide sequence ID" value="NZ_JACOGA010000004.1"/>
</dbReference>
<evidence type="ECO:0000313" key="3">
    <source>
        <dbReference type="Proteomes" id="UP000624279"/>
    </source>
</evidence>
<keyword evidence="1" id="KW-0732">Signal</keyword>
<reference evidence="2 3" key="1">
    <citation type="submission" date="2020-08" db="EMBL/GenBank/DDBJ databases">
        <title>Novel species isolated from subtropical streams in China.</title>
        <authorList>
            <person name="Lu H."/>
        </authorList>
    </citation>
    <scope>NUCLEOTIDE SEQUENCE [LARGE SCALE GENOMIC DNA]</scope>
    <source>
        <strain evidence="2 3">LX15W</strain>
    </source>
</reference>
<organism evidence="2 3">
    <name type="scientific">Undibacterium flavidum</name>
    <dbReference type="NCBI Taxonomy" id="2762297"/>
    <lineage>
        <taxon>Bacteria</taxon>
        <taxon>Pseudomonadati</taxon>
        <taxon>Pseudomonadota</taxon>
        <taxon>Betaproteobacteria</taxon>
        <taxon>Burkholderiales</taxon>
        <taxon>Oxalobacteraceae</taxon>
        <taxon>Undibacterium</taxon>
    </lineage>
</organism>
<feature type="signal peptide" evidence="1">
    <location>
        <begin position="1"/>
        <end position="31"/>
    </location>
</feature>
<feature type="chain" id="PRO_5046814419" evidence="1">
    <location>
        <begin position="32"/>
        <end position="378"/>
    </location>
</feature>
<name>A0ABR6Y945_9BURK</name>
<sequence length="378" mass="42282">MSDNIKASPSILLAALSLSGVLPAVTSTAHAEDAPDKAEVSVKYLRYRDQQPGLDRLTVNSPSLSLSVPLAGLWSLDAGLIADQVSGASPRYHTAVSSASKMSDSRRAADLKLHRYFERVKLSAGIAYSTEHDYDSTALSLNASIASEDNNTTWNLGVGNASDKITATGRVLKEEKNGHDFLIGVSQVLSPVDIAQLTFTHTNAHGYFSDAYKSLDIRPRERQQSAMLLKYHHYFTQVDGTLRLNYRHYHDSFGIRSHTINLEYAQSLGDEWTITPMLRLYSQSAADFYFDPVYTFLFIPVGYKIGGTQFVSEDQRMSAFGGRSFGLKLSKQVDQHWQVDASLERYRQRSDWTFFENHRPALASLNASMLQIGLRYRY</sequence>